<keyword evidence="2" id="KW-1185">Reference proteome</keyword>
<dbReference type="EMBL" id="OOIL02002808">
    <property type="protein sequence ID" value="VFQ84611.1"/>
    <property type="molecule type" value="Genomic_DNA"/>
</dbReference>
<proteinExistence type="predicted"/>
<dbReference type="Proteomes" id="UP000595140">
    <property type="component" value="Unassembled WGS sequence"/>
</dbReference>
<reference evidence="1 2" key="1">
    <citation type="submission" date="2018-04" db="EMBL/GenBank/DDBJ databases">
        <authorList>
            <person name="Vogel A."/>
        </authorList>
    </citation>
    <scope>NUCLEOTIDE SEQUENCE [LARGE SCALE GENOMIC DNA]</scope>
</reference>
<evidence type="ECO:0000313" key="1">
    <source>
        <dbReference type="EMBL" id="VFQ84611.1"/>
    </source>
</evidence>
<protein>
    <submittedName>
        <fullName evidence="1">Uncharacterized protein</fullName>
    </submittedName>
</protein>
<evidence type="ECO:0000313" key="2">
    <source>
        <dbReference type="Proteomes" id="UP000595140"/>
    </source>
</evidence>
<name>A0A484M6Z9_9ASTE</name>
<organism evidence="1 2">
    <name type="scientific">Cuscuta campestris</name>
    <dbReference type="NCBI Taxonomy" id="132261"/>
    <lineage>
        <taxon>Eukaryota</taxon>
        <taxon>Viridiplantae</taxon>
        <taxon>Streptophyta</taxon>
        <taxon>Embryophyta</taxon>
        <taxon>Tracheophyta</taxon>
        <taxon>Spermatophyta</taxon>
        <taxon>Magnoliopsida</taxon>
        <taxon>eudicotyledons</taxon>
        <taxon>Gunneridae</taxon>
        <taxon>Pentapetalae</taxon>
        <taxon>asterids</taxon>
        <taxon>lamiids</taxon>
        <taxon>Solanales</taxon>
        <taxon>Convolvulaceae</taxon>
        <taxon>Cuscuteae</taxon>
        <taxon>Cuscuta</taxon>
        <taxon>Cuscuta subgen. Grammica</taxon>
        <taxon>Cuscuta sect. Cleistogrammica</taxon>
    </lineage>
</organism>
<gene>
    <name evidence="1" type="ORF">CCAM_LOCUS26387</name>
</gene>
<accession>A0A484M6Z9</accession>
<dbReference type="AlphaFoldDB" id="A0A484M6Z9"/>
<sequence>MEQGKERTNLPSGFRIGQLPARKRFEAIILHRAEISTLISEPHMAGSAVSIFIVAAIVSLTKEVRRSVKLLRMMQTTNSDYSVI</sequence>